<dbReference type="SUPFAM" id="SSF51735">
    <property type="entry name" value="NAD(P)-binding Rossmann-fold domains"/>
    <property type="match status" value="1"/>
</dbReference>
<dbReference type="SUPFAM" id="SSF53223">
    <property type="entry name" value="Aminoacid dehydrogenase-like, N-terminal domain"/>
    <property type="match status" value="1"/>
</dbReference>
<dbReference type="InterPro" id="IPR036291">
    <property type="entry name" value="NAD(P)-bd_dom_sf"/>
</dbReference>
<name>A0A6S6PGR6_ACEAC</name>
<dbReference type="InterPro" id="IPR022893">
    <property type="entry name" value="Shikimate_DH_fam"/>
</dbReference>
<dbReference type="NCBIfam" id="NF009202">
    <property type="entry name" value="PRK12550.1"/>
    <property type="match status" value="1"/>
</dbReference>
<dbReference type="GO" id="GO:0004764">
    <property type="term" value="F:shikimate 3-dehydrogenase (NADP+) activity"/>
    <property type="evidence" value="ECO:0007669"/>
    <property type="project" value="InterPro"/>
</dbReference>
<dbReference type="Gene3D" id="3.40.50.720">
    <property type="entry name" value="NAD(P)-binding Rossmann-like Domain"/>
    <property type="match status" value="1"/>
</dbReference>
<dbReference type="EMBL" id="AP023326">
    <property type="protein sequence ID" value="BCI65825.1"/>
    <property type="molecule type" value="Genomic_DNA"/>
</dbReference>
<dbReference type="InterPro" id="IPR046346">
    <property type="entry name" value="Aminoacid_DH-like_N_sf"/>
</dbReference>
<dbReference type="PANTHER" id="PTHR21089">
    <property type="entry name" value="SHIKIMATE DEHYDROGENASE"/>
    <property type="match status" value="1"/>
</dbReference>
<dbReference type="GO" id="GO:0009423">
    <property type="term" value="P:chorismate biosynthetic process"/>
    <property type="evidence" value="ECO:0007669"/>
    <property type="project" value="TreeGrafter"/>
</dbReference>
<evidence type="ECO:0000256" key="1">
    <source>
        <dbReference type="ARBA" id="ARBA00023002"/>
    </source>
</evidence>
<protein>
    <submittedName>
        <fullName evidence="3">Shikimate 5-dehydrogenase</fullName>
    </submittedName>
</protein>
<dbReference type="PANTHER" id="PTHR21089:SF9">
    <property type="entry name" value="SHIKIMATE DEHYDROGENASE-LIKE PROTEIN HI_0607"/>
    <property type="match status" value="1"/>
</dbReference>
<dbReference type="Gene3D" id="3.40.50.10860">
    <property type="entry name" value="Leucine Dehydrogenase, chain A, domain 1"/>
    <property type="match status" value="1"/>
</dbReference>
<dbReference type="InterPro" id="IPR013708">
    <property type="entry name" value="Shikimate_DH-bd_N"/>
</dbReference>
<dbReference type="GO" id="GO:0019632">
    <property type="term" value="P:shikimate metabolic process"/>
    <property type="evidence" value="ECO:0007669"/>
    <property type="project" value="TreeGrafter"/>
</dbReference>
<keyword evidence="1" id="KW-0560">Oxidoreductase</keyword>
<gene>
    <name evidence="3" type="primary">aroE_1</name>
    <name evidence="3" type="ORF">AAJCM20276_04490</name>
</gene>
<dbReference type="GO" id="GO:0005829">
    <property type="term" value="C:cytosol"/>
    <property type="evidence" value="ECO:0007669"/>
    <property type="project" value="TreeGrafter"/>
</dbReference>
<accession>A0A6S6PGR6</accession>
<dbReference type="GO" id="GO:0050661">
    <property type="term" value="F:NADP binding"/>
    <property type="evidence" value="ECO:0007669"/>
    <property type="project" value="TreeGrafter"/>
</dbReference>
<dbReference type="RefSeq" id="WP_099349306.1">
    <property type="nucleotide sequence ID" value="NZ_AP023326.1"/>
</dbReference>
<evidence type="ECO:0000313" key="4">
    <source>
        <dbReference type="Proteomes" id="UP000515220"/>
    </source>
</evidence>
<evidence type="ECO:0000259" key="2">
    <source>
        <dbReference type="Pfam" id="PF08501"/>
    </source>
</evidence>
<dbReference type="Pfam" id="PF08501">
    <property type="entry name" value="Shikimate_dh_N"/>
    <property type="match status" value="1"/>
</dbReference>
<dbReference type="AlphaFoldDB" id="A0A6S6PGR6"/>
<dbReference type="CDD" id="cd01065">
    <property type="entry name" value="NAD_bind_Shikimate_DH"/>
    <property type="match status" value="1"/>
</dbReference>
<evidence type="ECO:0000313" key="3">
    <source>
        <dbReference type="EMBL" id="BCI65825.1"/>
    </source>
</evidence>
<dbReference type="Proteomes" id="UP000515220">
    <property type="component" value="Chromosome"/>
</dbReference>
<sequence length="296" mass="31800">MDNAILSCRANINRETLLCISLAGRPGNFGTRFHNYLYDHLGLNYLYKACTTADIEAAVRGIRALGIRGSGISMPFKETCIPFLDDIRESAAGIQSVNTIVNNDGHLSGYNTDYSAVRDLLATRAMDTDCPVVLRGSGGMGKTVVAAFHDMGFENGVIVARNPVEGRIVADRYGWQFVEKPEALVLSHYEGGVLVNVTPLGMAGGPNSTHLSFPESMVAQASLIVEIVAMPVETPLVLAARRLGKPIITGNEVATLQALEQFVLYTGIRPKDDLIADAAKFANGGFEEPLIEDLSA</sequence>
<feature type="domain" description="Shikimate dehydrogenase substrate binding N-terminal" evidence="2">
    <location>
        <begin position="33"/>
        <end position="100"/>
    </location>
</feature>
<reference evidence="3 4" key="1">
    <citation type="submission" date="2020-07" db="EMBL/GenBank/DDBJ databases">
        <title>Complete Genome Sequence of an acetic acid bacterium, Acetobacter aceti JCM20276.</title>
        <authorList>
            <person name="Hirose Y."/>
            <person name="Mihara H."/>
        </authorList>
    </citation>
    <scope>NUCLEOTIDE SEQUENCE [LARGE SCALE GENOMIC DNA]</scope>
    <source>
        <strain evidence="3 4">JCM20276</strain>
    </source>
</reference>
<organism evidence="3 4">
    <name type="scientific">Acetobacter aceti</name>
    <dbReference type="NCBI Taxonomy" id="435"/>
    <lineage>
        <taxon>Bacteria</taxon>
        <taxon>Pseudomonadati</taxon>
        <taxon>Pseudomonadota</taxon>
        <taxon>Alphaproteobacteria</taxon>
        <taxon>Acetobacterales</taxon>
        <taxon>Acetobacteraceae</taxon>
        <taxon>Acetobacter</taxon>
        <taxon>Acetobacter subgen. Acetobacter</taxon>
    </lineage>
</organism>
<proteinExistence type="predicted"/>